<dbReference type="Gene3D" id="3.40.50.1580">
    <property type="entry name" value="Nucleoside phosphorylase domain"/>
    <property type="match status" value="1"/>
</dbReference>
<evidence type="ECO:0000313" key="3">
    <source>
        <dbReference type="EMBL" id="RGZ47753.1"/>
    </source>
</evidence>
<name>A0A413NGR5_BACUN</name>
<dbReference type="InterPro" id="IPR035994">
    <property type="entry name" value="Nucleoside_phosphorylase_sf"/>
</dbReference>
<dbReference type="SUPFAM" id="SSF53167">
    <property type="entry name" value="Purine and uridine phosphorylases"/>
    <property type="match status" value="1"/>
</dbReference>
<dbReference type="GO" id="GO:0019284">
    <property type="term" value="P:L-methionine salvage from S-adenosylmethionine"/>
    <property type="evidence" value="ECO:0007669"/>
    <property type="project" value="TreeGrafter"/>
</dbReference>
<dbReference type="CDD" id="cd00156">
    <property type="entry name" value="REC"/>
    <property type="match status" value="1"/>
</dbReference>
<dbReference type="Proteomes" id="UP000283684">
    <property type="component" value="Unassembled WGS sequence"/>
</dbReference>
<dbReference type="AlphaFoldDB" id="A0A413NGR5"/>
<dbReference type="InterPro" id="IPR011006">
    <property type="entry name" value="CheY-like_superfamily"/>
</dbReference>
<evidence type="ECO:0000259" key="2">
    <source>
        <dbReference type="PROSITE" id="PS50110"/>
    </source>
</evidence>
<comment type="caution">
    <text evidence="3">The sequence shown here is derived from an EMBL/GenBank/DDBJ whole genome shotgun (WGS) entry which is preliminary data.</text>
</comment>
<sequence length="414" mass="46585">MIQILILDDSQDKRNSLKSVIQPLFPQGEIVIDEASCLVDGRELLQTKAYDMLILDMVLPEHREGLEIEMNRRGGVELLEEIYINQSIKKPIQIIGLTEYEEEFSEQQKEFKDKLWYLLFYSRKNNEWKIQLKDKVCQLGQMKKDLEASIKNDSIYDLGIICALNEEFIMMQKAFVGCEWETIQVEGLPYVFKTTNITSSHLKDYSIIAACANKPGICATSILSSTMYNHFGVGTIFMTGITAGIDNGDIALDDIIIADAIHDYASGKLKEQVSGDIKFLKEMNQIPANHSLIALVAEFISDPVHLRDINDSIHDANLKDEKSNVSACIAKTVCGPFVVASSSVVKDLQEDERKLQALDMEGFALYATAHTLGKKALWIKAVSDFADIKKADGHHKTCCFASATFLYEFIREML</sequence>
<dbReference type="GO" id="GO:0000160">
    <property type="term" value="P:phosphorelay signal transduction system"/>
    <property type="evidence" value="ECO:0007669"/>
    <property type="project" value="InterPro"/>
</dbReference>
<dbReference type="GO" id="GO:0008930">
    <property type="term" value="F:methylthioadenosine nucleosidase activity"/>
    <property type="evidence" value="ECO:0007669"/>
    <property type="project" value="TreeGrafter"/>
</dbReference>
<dbReference type="GO" id="GO:0005829">
    <property type="term" value="C:cytosol"/>
    <property type="evidence" value="ECO:0007669"/>
    <property type="project" value="TreeGrafter"/>
</dbReference>
<evidence type="ECO:0000313" key="4">
    <source>
        <dbReference type="Proteomes" id="UP000283684"/>
    </source>
</evidence>
<dbReference type="PANTHER" id="PTHR46832">
    <property type="entry name" value="5'-METHYLTHIOADENOSINE/S-ADENOSYLHOMOCYSTEINE NUCLEOSIDASE"/>
    <property type="match status" value="1"/>
</dbReference>
<dbReference type="Gene3D" id="3.40.50.2300">
    <property type="match status" value="1"/>
</dbReference>
<dbReference type="EMBL" id="QSEE01000012">
    <property type="protein sequence ID" value="RGZ47753.1"/>
    <property type="molecule type" value="Genomic_DNA"/>
</dbReference>
<dbReference type="GO" id="GO:0009116">
    <property type="term" value="P:nucleoside metabolic process"/>
    <property type="evidence" value="ECO:0007669"/>
    <property type="project" value="InterPro"/>
</dbReference>
<dbReference type="Pfam" id="PF01048">
    <property type="entry name" value="PNP_UDP_1"/>
    <property type="match status" value="1"/>
</dbReference>
<dbReference type="PANTHER" id="PTHR46832:SF1">
    <property type="entry name" value="5'-METHYLTHIOADENOSINE_S-ADENOSYLHOMOCYSTEINE NUCLEOSIDASE"/>
    <property type="match status" value="1"/>
</dbReference>
<feature type="modified residue" description="4-aspartylphosphate" evidence="1">
    <location>
        <position position="56"/>
    </location>
</feature>
<evidence type="ECO:0000256" key="1">
    <source>
        <dbReference type="PROSITE-ProRule" id="PRU00169"/>
    </source>
</evidence>
<protein>
    <submittedName>
        <fullName evidence="3">Response regulator</fullName>
    </submittedName>
</protein>
<reference evidence="3 4" key="1">
    <citation type="submission" date="2018-08" db="EMBL/GenBank/DDBJ databases">
        <title>A genome reference for cultivated species of the human gut microbiota.</title>
        <authorList>
            <person name="Zou Y."/>
            <person name="Xue W."/>
            <person name="Luo G."/>
        </authorList>
    </citation>
    <scope>NUCLEOTIDE SEQUENCE [LARGE SCALE GENOMIC DNA]</scope>
    <source>
        <strain evidence="3 4">AM50-4</strain>
    </source>
</reference>
<dbReference type="PROSITE" id="PS50110">
    <property type="entry name" value="RESPONSE_REGULATORY"/>
    <property type="match status" value="1"/>
</dbReference>
<dbReference type="SUPFAM" id="SSF52172">
    <property type="entry name" value="CheY-like"/>
    <property type="match status" value="1"/>
</dbReference>
<dbReference type="InterPro" id="IPR001789">
    <property type="entry name" value="Sig_transdc_resp-reg_receiver"/>
</dbReference>
<keyword evidence="1" id="KW-0597">Phosphoprotein</keyword>
<accession>A0A413NGR5</accession>
<dbReference type="InterPro" id="IPR000845">
    <property type="entry name" value="Nucleoside_phosphorylase_d"/>
</dbReference>
<feature type="domain" description="Response regulatory" evidence="2">
    <location>
        <begin position="3"/>
        <end position="132"/>
    </location>
</feature>
<organism evidence="3 4">
    <name type="scientific">Bacteroides uniformis</name>
    <dbReference type="NCBI Taxonomy" id="820"/>
    <lineage>
        <taxon>Bacteria</taxon>
        <taxon>Pseudomonadati</taxon>
        <taxon>Bacteroidota</taxon>
        <taxon>Bacteroidia</taxon>
        <taxon>Bacteroidales</taxon>
        <taxon>Bacteroidaceae</taxon>
        <taxon>Bacteroides</taxon>
    </lineage>
</organism>
<gene>
    <name evidence="3" type="ORF">DW988_12570</name>
</gene>
<dbReference type="GO" id="GO:0008782">
    <property type="term" value="F:adenosylhomocysteine nucleosidase activity"/>
    <property type="evidence" value="ECO:0007669"/>
    <property type="project" value="TreeGrafter"/>
</dbReference>
<proteinExistence type="predicted"/>